<feature type="compositionally biased region" description="Basic residues" evidence="5">
    <location>
        <begin position="266"/>
        <end position="275"/>
    </location>
</feature>
<accession>A0A099P737</accession>
<dbReference type="Pfam" id="PF24064">
    <property type="entry name" value="HTH_NPRL3"/>
    <property type="match status" value="1"/>
</dbReference>
<evidence type="ECO:0000256" key="3">
    <source>
        <dbReference type="ARBA" id="ARBA00030028"/>
    </source>
</evidence>
<evidence type="ECO:0000259" key="6">
    <source>
        <dbReference type="Pfam" id="PF24064"/>
    </source>
</evidence>
<evidence type="ECO:0000256" key="4">
    <source>
        <dbReference type="RuleBase" id="RU368069"/>
    </source>
</evidence>
<dbReference type="HOGENOM" id="CLU_014314_0_0_1"/>
<feature type="compositionally biased region" description="Polar residues" evidence="5">
    <location>
        <begin position="775"/>
        <end position="798"/>
    </location>
</feature>
<feature type="compositionally biased region" description="Basic and acidic residues" evidence="5">
    <location>
        <begin position="180"/>
        <end position="189"/>
    </location>
</feature>
<dbReference type="GO" id="GO:0010508">
    <property type="term" value="P:positive regulation of autophagy"/>
    <property type="evidence" value="ECO:0007669"/>
    <property type="project" value="TreeGrafter"/>
</dbReference>
<dbReference type="EMBL" id="JQFK01000006">
    <property type="protein sequence ID" value="KGK39846.1"/>
    <property type="molecule type" value="Genomic_DNA"/>
</dbReference>
<dbReference type="InterPro" id="IPR056603">
    <property type="entry name" value="HTH_NPRL3"/>
</dbReference>
<gene>
    <name evidence="7" type="ORF">JL09_g1119</name>
</gene>
<feature type="compositionally biased region" description="Basic residues" evidence="5">
    <location>
        <begin position="165"/>
        <end position="179"/>
    </location>
</feature>
<dbReference type="Proteomes" id="UP000029867">
    <property type="component" value="Unassembled WGS sequence"/>
</dbReference>
<name>A0A099P737_PICKU</name>
<comment type="function">
    <text evidence="4">Mediates inactivation of the TORC1 complex in response to amino acid starvation. Required for meiotic nuclear division.</text>
</comment>
<evidence type="ECO:0000313" key="7">
    <source>
        <dbReference type="EMBL" id="KGK39846.1"/>
    </source>
</evidence>
<reference evidence="8" key="1">
    <citation type="journal article" date="2014" name="Microb. Cell Fact.">
        <title>Exploiting Issatchenkia orientalis SD108 for succinic acid production.</title>
        <authorList>
            <person name="Xiao H."/>
            <person name="Shao Z."/>
            <person name="Jiang Y."/>
            <person name="Dole S."/>
            <person name="Zhao H."/>
        </authorList>
    </citation>
    <scope>NUCLEOTIDE SEQUENCE [LARGE SCALE GENOMIC DNA]</scope>
    <source>
        <strain evidence="8">SD108</strain>
    </source>
</reference>
<comment type="caution">
    <text evidence="7">The sequence shown here is derived from an EMBL/GenBank/DDBJ whole genome shotgun (WGS) entry which is preliminary data.</text>
</comment>
<dbReference type="AlphaFoldDB" id="A0A099P737"/>
<dbReference type="InterPro" id="IPR005365">
    <property type="entry name" value="Npr3"/>
</dbReference>
<evidence type="ECO:0000313" key="8">
    <source>
        <dbReference type="Proteomes" id="UP000029867"/>
    </source>
</evidence>
<feature type="region of interest" description="Disordered" evidence="5">
    <location>
        <begin position="263"/>
        <end position="289"/>
    </location>
</feature>
<feature type="compositionally biased region" description="Polar residues" evidence="5">
    <location>
        <begin position="119"/>
        <end position="145"/>
    </location>
</feature>
<keyword evidence="4" id="KW-0469">Meiosis</keyword>
<keyword evidence="4" id="KW-0732">Signal</keyword>
<feature type="domain" description="GATOR1 complex protein NPRL3 C-terminal HTH" evidence="6">
    <location>
        <begin position="867"/>
        <end position="928"/>
    </location>
</feature>
<dbReference type="eggNOG" id="KOG3830">
    <property type="taxonomic scope" value="Eukaryota"/>
</dbReference>
<dbReference type="GO" id="GO:1990130">
    <property type="term" value="C:GATOR1 complex"/>
    <property type="evidence" value="ECO:0007669"/>
    <property type="project" value="TreeGrafter"/>
</dbReference>
<dbReference type="PANTHER" id="PTHR13153:SF5">
    <property type="entry name" value="GATOR COMPLEX PROTEIN NPRL3"/>
    <property type="match status" value="1"/>
</dbReference>
<evidence type="ECO:0000256" key="1">
    <source>
        <dbReference type="ARBA" id="ARBA00010546"/>
    </source>
</evidence>
<dbReference type="GO" id="GO:0038202">
    <property type="term" value="P:TORC1 signaling"/>
    <property type="evidence" value="ECO:0007669"/>
    <property type="project" value="TreeGrafter"/>
</dbReference>
<dbReference type="GO" id="GO:1904262">
    <property type="term" value="P:negative regulation of TORC1 signaling"/>
    <property type="evidence" value="ECO:0007669"/>
    <property type="project" value="TreeGrafter"/>
</dbReference>
<dbReference type="Pfam" id="PF03666">
    <property type="entry name" value="NPR3"/>
    <property type="match status" value="1"/>
</dbReference>
<comment type="similarity">
    <text evidence="1 4">Belongs to the NPR3 family.</text>
</comment>
<feature type="region of interest" description="Disordered" evidence="5">
    <location>
        <begin position="61"/>
        <end position="145"/>
    </location>
</feature>
<organism evidence="7 8">
    <name type="scientific">Pichia kudriavzevii</name>
    <name type="common">Yeast</name>
    <name type="synonym">Issatchenkia orientalis</name>
    <dbReference type="NCBI Taxonomy" id="4909"/>
    <lineage>
        <taxon>Eukaryota</taxon>
        <taxon>Fungi</taxon>
        <taxon>Dikarya</taxon>
        <taxon>Ascomycota</taxon>
        <taxon>Saccharomycotina</taxon>
        <taxon>Pichiomycetes</taxon>
        <taxon>Pichiales</taxon>
        <taxon>Pichiaceae</taxon>
        <taxon>Pichia</taxon>
    </lineage>
</organism>
<dbReference type="VEuPathDB" id="FungiDB:C5L36_0B04790"/>
<feature type="compositionally biased region" description="Basic and acidic residues" evidence="5">
    <location>
        <begin position="750"/>
        <end position="766"/>
    </location>
</feature>
<evidence type="ECO:0000256" key="5">
    <source>
        <dbReference type="SAM" id="MobiDB-lite"/>
    </source>
</evidence>
<feature type="compositionally biased region" description="Acidic residues" evidence="5">
    <location>
        <begin position="65"/>
        <end position="92"/>
    </location>
</feature>
<dbReference type="GO" id="GO:0005774">
    <property type="term" value="C:vacuolar membrane"/>
    <property type="evidence" value="ECO:0007669"/>
    <property type="project" value="UniProtKB-SubCell"/>
</dbReference>
<dbReference type="PANTHER" id="PTHR13153">
    <property type="entry name" value="CGTHBA PROTEIN -14 GENE PROTEIN"/>
    <property type="match status" value="1"/>
</dbReference>
<protein>
    <recommendedName>
        <fullName evidence="2 4">Nitrogen permease regulator 3</fullName>
    </recommendedName>
    <alternativeName>
        <fullName evidence="3 4">Required for meiotic nuclear division protein 11</fullName>
    </alternativeName>
</protein>
<feature type="region of interest" description="Disordered" evidence="5">
    <location>
        <begin position="728"/>
        <end position="798"/>
    </location>
</feature>
<sequence>MSSSLLLPNPCLLGIIFTVATHDGNHMVFHYPPKPNGFGFQATPLDINEVHNEVEGLLVSSDSDISYDDGDDNELDDGDFGDEEDEALESNSDESLYSSDVRDDGFESSDMACSEGKSSRSLSGESYIQSGSAGTHNRASWSSNNRYQSGRDLLEMLYDLDQRKKKRKQIARRRNRKKTREGSTKKEQEIQSLKSSLKTSKSYIESDTLKKKEYRIHKLFSFDTEFLSDLATPPKALCNTRFELTVEDMVFLGLPIHINDDGNWRVSKKSTRSRSKSTSTNQKSRKHSIHDIKLSGHSPIMSKKSELDGKDQPKESATDLDVLVYDGEKTVEKNHMYQFNMLFVLNPPVVEYNHRIDEMFHYIVSRVSLLLRYEQQKTNYVWIESQKILKLREELVNLPIKQQWKSIIEKSSLAKVIADTYKAVSKSEIVNIEINGKLNSFQIPIKKEFIRLPPSYLELPENSSLSSISPFNQLNSFESSTSLDHSNDIMGYFALILLDDCERVIRDIKAEKDSLIAGFIRMIKPNESLQRLSILSGLDAQEVRMFANHLVYWRRAIAILPLTSRNTYICSPISPLKNIHRDSESFNQIFPNLPSLPSFLSMISEVSKNKPKPISNIIPSRDHRYLYMDAIAWLLKKGYVIQLFTFLYLKISKGIKIQVAEEIEIEIKKKQEFKKKSLLLSNSNDESLDHLEQNDITKKKQRSSVSNDDIDATLDDLVEGLNSSSLRIETEKDKEGSSVMELDNVSVQDMENKSGYESFGNRRTDNSTEIDGISETKNVSDNSSKMPGPDNNGSKARTSSLNYAADNYAGRMINYSGSKKESELDLDNANSSLESNGYYNMYGTQRKIQFEEEEEEDTVLLEPEVCSALERRWIAKLVEGQPTEIVNLFYKVLKHMNGRNAAEVFLMQENISRHDFKKLLDALGESIVSVRHW</sequence>
<evidence type="ECO:0000256" key="2">
    <source>
        <dbReference type="ARBA" id="ARBA00017880"/>
    </source>
</evidence>
<comment type="subcellular location">
    <subcellularLocation>
        <location evidence="4">Vacuole membrane</location>
        <topology evidence="4">Peripheral membrane protein</topology>
    </subcellularLocation>
</comment>
<feature type="region of interest" description="Disordered" evidence="5">
    <location>
        <begin position="165"/>
        <end position="192"/>
    </location>
</feature>
<dbReference type="GO" id="GO:0034198">
    <property type="term" value="P:cellular response to amino acid starvation"/>
    <property type="evidence" value="ECO:0007669"/>
    <property type="project" value="TreeGrafter"/>
</dbReference>
<dbReference type="GO" id="GO:0051321">
    <property type="term" value="P:meiotic cell cycle"/>
    <property type="evidence" value="ECO:0007669"/>
    <property type="project" value="UniProtKB-UniRule"/>
</dbReference>
<proteinExistence type="inferred from homology"/>